<evidence type="ECO:0000256" key="10">
    <source>
        <dbReference type="ARBA" id="ARBA00022842"/>
    </source>
</evidence>
<evidence type="ECO:0000256" key="7">
    <source>
        <dbReference type="ARBA" id="ARBA00022692"/>
    </source>
</evidence>
<dbReference type="GO" id="GO:0046872">
    <property type="term" value="F:metal ion binding"/>
    <property type="evidence" value="ECO:0007669"/>
    <property type="project" value="UniProtKB-KW"/>
</dbReference>
<dbReference type="Pfam" id="PF12009">
    <property type="entry name" value="Telomerase_RBD"/>
    <property type="match status" value="1"/>
</dbReference>
<evidence type="ECO:0000256" key="3">
    <source>
        <dbReference type="ARBA" id="ARBA00012493"/>
    </source>
</evidence>
<keyword evidence="14 19" id="KW-0472">Membrane</keyword>
<evidence type="ECO:0000256" key="15">
    <source>
        <dbReference type="ARBA" id="ARBA00023242"/>
    </source>
</evidence>
<dbReference type="GO" id="GO:0000781">
    <property type="term" value="C:chromosome, telomeric region"/>
    <property type="evidence" value="ECO:0007669"/>
    <property type="project" value="UniProtKB-SubCell"/>
</dbReference>
<dbReference type="GeneID" id="85226190"/>
<feature type="transmembrane region" description="Helical" evidence="19">
    <location>
        <begin position="62"/>
        <end position="94"/>
    </location>
</feature>
<dbReference type="Gene3D" id="1.10.132.70">
    <property type="match status" value="1"/>
</dbReference>
<comment type="function">
    <text evidence="17">Telomerase is a ribonucleoprotein enzyme essential for the replication of chromosome termini in most eukaryotes. It elongates telomeres. It is a reverse transcriptase that adds simple sequence repeats to chromosome ends by copying a template sequence within the RNA component of the enzyme.</text>
</comment>
<name>A0AAF0F2G7_9BASI</name>
<keyword evidence="11 17" id="KW-0779">Telomere</keyword>
<dbReference type="InterPro" id="IPR021891">
    <property type="entry name" value="Telomerase_RBD"/>
</dbReference>
<keyword evidence="8 17" id="KW-0548">Nucleotidyltransferase</keyword>
<evidence type="ECO:0000313" key="21">
    <source>
        <dbReference type="EMBL" id="WFD39560.1"/>
    </source>
</evidence>
<evidence type="ECO:0000256" key="13">
    <source>
        <dbReference type="ARBA" id="ARBA00022989"/>
    </source>
</evidence>
<keyword evidence="9 17" id="KW-0479">Metal-binding</keyword>
<dbReference type="SUPFAM" id="SSF56672">
    <property type="entry name" value="DNA/RNA polymerases"/>
    <property type="match status" value="1"/>
</dbReference>
<keyword evidence="7 19" id="KW-0812">Transmembrane</keyword>
<dbReference type="RefSeq" id="XP_060122457.1">
    <property type="nucleotide sequence ID" value="XM_060266474.1"/>
</dbReference>
<feature type="compositionally biased region" description="Basic residues" evidence="18">
    <location>
        <begin position="330"/>
        <end position="341"/>
    </location>
</feature>
<dbReference type="CDD" id="cd01648">
    <property type="entry name" value="TERT"/>
    <property type="match status" value="1"/>
</dbReference>
<evidence type="ECO:0000256" key="1">
    <source>
        <dbReference type="ARBA" id="ARBA00004141"/>
    </source>
</evidence>
<dbReference type="GO" id="GO:0003720">
    <property type="term" value="F:telomerase activity"/>
    <property type="evidence" value="ECO:0007669"/>
    <property type="project" value="InterPro"/>
</dbReference>
<evidence type="ECO:0000256" key="17">
    <source>
        <dbReference type="RuleBase" id="RU365061"/>
    </source>
</evidence>
<dbReference type="InterPro" id="IPR004895">
    <property type="entry name" value="Prenylated_rab_accept_PRA1"/>
</dbReference>
<dbReference type="InterPro" id="IPR000477">
    <property type="entry name" value="RT_dom"/>
</dbReference>
<evidence type="ECO:0000259" key="20">
    <source>
        <dbReference type="PROSITE" id="PS50878"/>
    </source>
</evidence>
<dbReference type="PRINTS" id="PR01365">
    <property type="entry name" value="TELOMERASERT"/>
</dbReference>
<proteinExistence type="inferred from homology"/>
<dbReference type="AlphaFoldDB" id="A0AAF0F2G7"/>
<feature type="region of interest" description="Disordered" evidence="18">
    <location>
        <begin position="330"/>
        <end position="349"/>
    </location>
</feature>
<dbReference type="Pfam" id="PF00078">
    <property type="entry name" value="RVT_1"/>
    <property type="match status" value="1"/>
</dbReference>
<dbReference type="InterPro" id="IPR003545">
    <property type="entry name" value="Telomerase_RT"/>
</dbReference>
<evidence type="ECO:0000256" key="18">
    <source>
        <dbReference type="SAM" id="MobiDB-lite"/>
    </source>
</evidence>
<dbReference type="InterPro" id="IPR043502">
    <property type="entry name" value="DNA/RNA_pol_sf"/>
</dbReference>
<dbReference type="GO" id="GO:0042162">
    <property type="term" value="F:telomeric DNA binding"/>
    <property type="evidence" value="ECO:0007669"/>
    <property type="project" value="TreeGrafter"/>
</dbReference>
<comment type="similarity">
    <text evidence="2 17">Belongs to the reverse transcriptase family. Telomerase subfamily.</text>
</comment>
<sequence>MAQVLEYAMQARDRLKDFRETRLSTVRPLSEFVDYHRISRPRDTNEAVQRITYNTRHFSGNYAVLIGVLAVYGIIMDPILILAVGVLVGGFAAINRFAPEPMQVGNHVVTQKSLYAALLVVGLILLWFANPFALIFWLVGSSAFLILGHAAFIEPPVSSEYAGVEYYHRVATLEGYLKQVAPDALGAPGPSEETRLLRGIIGGASFEECGTPPEWMARLEEEGVSMVTHAQRAILTQDGRRRADLLTLGYRRDSVEACISNTHPNTVLTSMLTSPAWHRILARMGAHRFYHMLRTTSYFVPLESDDCFAQMWGEPLTDLSVLAKRKAAPVPCKRRRRRKTSRVTETPTTPASSLYFRRGRLFYTRAIQRYRYGIVLGLPPSHVLYTQGSLRRRTAALARTMYPLQFQRVPLWHAKPKSTRLGRWPKRLGALRPVLRSLLRRHDRFHYAAALEACCPSMLPRGAKVADMEDIPEPAPAPAPASTQAFAAHDSVRARRMQQQLAKVRSKGEPRFYQYATSLGRVCWFVRVVLRRVVPLSLYGSAENRNVVLASAARFVCARRGERLHLHDVLQGFRTSHCAWLGTGKGPASEHKKRTELVHETLFWLFEHFLLPLLRTTFYVTEAAAFRQRVLYFRQDLWHRVSAPLVARLRDRLFERVPNAAGAPVAQVRLLPKDTSIRPIVNLRRRTLDGVSVNAQLQTAFDVLALEAARTPRVYGAAVHGANGIYTRLRAYKASLEARFGHVPMLYMVRADIRAAFDSLDHAQLVRLVRSLLAGQGTYVVQRYMQLKPGLGRVARNAVRRAWDDEAYPSFLQTRPSARHAVLVDSVAYALTDSEQVLRQVEAHVTRSLVRFGSELYRQKTGVPQGSVLSTILCNLLLGDVERTMEVDGCLMRYTDDFLLLTPSRRAAEKFCVALHEGFPTHGCYIAPEKTLVNFDMVCGTTLVPRIAAHDPVPWCGFEISPTTLCVRADPRRYPYHFGDTLTVHAGARPGDALVHRMLHAVRARTHVLFTDTVLNTEHGAYRNLLEGFAVAAVKLHTYCRAMRPRRASPQLLLRAIEQAVRMTYPMVMSRIELAAASMHLGAETSVQRISVEWLGYFGFYQVLAPRAVYAWVSAALAARLRASRYGAARRSVGRMALAQWPLIAAELEGRF</sequence>
<evidence type="ECO:0000256" key="9">
    <source>
        <dbReference type="ARBA" id="ARBA00022723"/>
    </source>
</evidence>
<dbReference type="PANTHER" id="PTHR12066:SF0">
    <property type="entry name" value="TELOMERASE REVERSE TRANSCRIPTASE"/>
    <property type="match status" value="1"/>
</dbReference>
<evidence type="ECO:0000256" key="2">
    <source>
        <dbReference type="ARBA" id="ARBA00008001"/>
    </source>
</evidence>
<keyword evidence="12 17" id="KW-0695">RNA-directed DNA polymerase</keyword>
<keyword evidence="22" id="KW-1185">Reference proteome</keyword>
<gene>
    <name evidence="21" type="ORF">MJAP1_002539</name>
</gene>
<evidence type="ECO:0000256" key="11">
    <source>
        <dbReference type="ARBA" id="ARBA00022895"/>
    </source>
</evidence>
<evidence type="ECO:0000256" key="19">
    <source>
        <dbReference type="SAM" id="Phobius"/>
    </source>
</evidence>
<comment type="catalytic activity">
    <reaction evidence="16 17">
        <text>DNA(n) + a 2'-deoxyribonucleoside 5'-triphosphate = DNA(n+1) + diphosphate</text>
        <dbReference type="Rhea" id="RHEA:22508"/>
        <dbReference type="Rhea" id="RHEA-COMP:17339"/>
        <dbReference type="Rhea" id="RHEA-COMP:17340"/>
        <dbReference type="ChEBI" id="CHEBI:33019"/>
        <dbReference type="ChEBI" id="CHEBI:61560"/>
        <dbReference type="ChEBI" id="CHEBI:173112"/>
        <dbReference type="EC" id="2.7.7.49"/>
    </reaction>
</comment>
<organism evidence="21 22">
    <name type="scientific">Malassezia japonica</name>
    <dbReference type="NCBI Taxonomy" id="223818"/>
    <lineage>
        <taxon>Eukaryota</taxon>
        <taxon>Fungi</taxon>
        <taxon>Dikarya</taxon>
        <taxon>Basidiomycota</taxon>
        <taxon>Ustilaginomycotina</taxon>
        <taxon>Malasseziomycetes</taxon>
        <taxon>Malasseziales</taxon>
        <taxon>Malasseziaceae</taxon>
        <taxon>Malassezia</taxon>
    </lineage>
</organism>
<dbReference type="GO" id="GO:0007004">
    <property type="term" value="P:telomere maintenance via telomerase"/>
    <property type="evidence" value="ECO:0007669"/>
    <property type="project" value="TreeGrafter"/>
</dbReference>
<keyword evidence="10 17" id="KW-0460">Magnesium</keyword>
<dbReference type="PANTHER" id="PTHR12066">
    <property type="entry name" value="TELOMERASE REVERSE TRANSCRIPTASE"/>
    <property type="match status" value="1"/>
</dbReference>
<dbReference type="Proteomes" id="UP001217754">
    <property type="component" value="Chromosome 4"/>
</dbReference>
<dbReference type="EC" id="2.7.7.49" evidence="3 17"/>
<feature type="transmembrane region" description="Helical" evidence="19">
    <location>
        <begin position="114"/>
        <end position="139"/>
    </location>
</feature>
<evidence type="ECO:0000256" key="8">
    <source>
        <dbReference type="ARBA" id="ARBA00022695"/>
    </source>
</evidence>
<evidence type="ECO:0000256" key="16">
    <source>
        <dbReference type="ARBA" id="ARBA00048173"/>
    </source>
</evidence>
<evidence type="ECO:0000256" key="4">
    <source>
        <dbReference type="ARBA" id="ARBA00016182"/>
    </source>
</evidence>
<keyword evidence="13 19" id="KW-1133">Transmembrane helix</keyword>
<keyword evidence="5 17" id="KW-0158">Chromosome</keyword>
<dbReference type="GO" id="GO:0016020">
    <property type="term" value="C:membrane"/>
    <property type="evidence" value="ECO:0007669"/>
    <property type="project" value="UniProtKB-SubCell"/>
</dbReference>
<keyword evidence="15 17" id="KW-0539">Nucleus</keyword>
<dbReference type="Gene3D" id="1.10.357.90">
    <property type="match status" value="1"/>
</dbReference>
<keyword evidence="6 17" id="KW-0808">Transferase</keyword>
<protein>
    <recommendedName>
        <fullName evidence="4 17">Telomerase reverse transcriptase</fullName>
        <ecNumber evidence="3 17">2.7.7.49</ecNumber>
    </recommendedName>
    <alternativeName>
        <fullName evidence="17">Telomerase catalytic subunit</fullName>
    </alternativeName>
</protein>
<accession>A0AAF0F2G7</accession>
<comment type="subcellular location">
    <subcellularLocation>
        <location evidence="1">Membrane</location>
        <topology evidence="1">Multi-pass membrane protein</topology>
    </subcellularLocation>
    <subcellularLocation>
        <location evidence="17">Nucleus</location>
    </subcellularLocation>
    <subcellularLocation>
        <location evidence="17">Chromosome</location>
        <location evidence="17">Telomere</location>
    </subcellularLocation>
</comment>
<evidence type="ECO:0000256" key="14">
    <source>
        <dbReference type="ARBA" id="ARBA00023136"/>
    </source>
</evidence>
<dbReference type="GO" id="GO:0000333">
    <property type="term" value="C:telomerase catalytic core complex"/>
    <property type="evidence" value="ECO:0007669"/>
    <property type="project" value="TreeGrafter"/>
</dbReference>
<dbReference type="EMBL" id="CP119961">
    <property type="protein sequence ID" value="WFD39560.1"/>
    <property type="molecule type" value="Genomic_DNA"/>
</dbReference>
<evidence type="ECO:0000256" key="12">
    <source>
        <dbReference type="ARBA" id="ARBA00022918"/>
    </source>
</evidence>
<feature type="domain" description="Reverse transcriptase" evidence="20">
    <location>
        <begin position="652"/>
        <end position="960"/>
    </location>
</feature>
<dbReference type="SMART" id="SM00975">
    <property type="entry name" value="Telomerase_RBD"/>
    <property type="match status" value="1"/>
</dbReference>
<reference evidence="21" key="1">
    <citation type="submission" date="2023-03" db="EMBL/GenBank/DDBJ databases">
        <title>Mating type loci evolution in Malassezia.</title>
        <authorList>
            <person name="Coelho M.A."/>
        </authorList>
    </citation>
    <scope>NUCLEOTIDE SEQUENCE</scope>
    <source>
        <strain evidence="21">CBS 9431</strain>
    </source>
</reference>
<dbReference type="Pfam" id="PF03208">
    <property type="entry name" value="PRA1"/>
    <property type="match status" value="1"/>
</dbReference>
<evidence type="ECO:0000313" key="22">
    <source>
        <dbReference type="Proteomes" id="UP001217754"/>
    </source>
</evidence>
<evidence type="ECO:0000256" key="5">
    <source>
        <dbReference type="ARBA" id="ARBA00022454"/>
    </source>
</evidence>
<dbReference type="GO" id="GO:0070034">
    <property type="term" value="F:telomerase RNA binding"/>
    <property type="evidence" value="ECO:0007669"/>
    <property type="project" value="TreeGrafter"/>
</dbReference>
<evidence type="ECO:0000256" key="6">
    <source>
        <dbReference type="ARBA" id="ARBA00022679"/>
    </source>
</evidence>
<dbReference type="PROSITE" id="PS50878">
    <property type="entry name" value="RT_POL"/>
    <property type="match status" value="1"/>
</dbReference>